<reference evidence="2" key="1">
    <citation type="submission" date="2017-04" db="EMBL/GenBank/DDBJ databases">
        <authorList>
            <person name="Varghese N."/>
            <person name="Submissions S."/>
        </authorList>
    </citation>
    <scope>NUCLEOTIDE SEQUENCE [LARGE SCALE GENOMIC DNA]</scope>
    <source>
        <strain evidence="2">RKEM611</strain>
    </source>
</reference>
<accession>A0A1Y6CD69</accession>
<dbReference type="AlphaFoldDB" id="A0A1Y6CD69"/>
<dbReference type="STRING" id="1513793.SAMN06296036_1194"/>
<protein>
    <submittedName>
        <fullName evidence="1">Uncharacterized protein</fullName>
    </submittedName>
</protein>
<dbReference type="Proteomes" id="UP000192907">
    <property type="component" value="Unassembled WGS sequence"/>
</dbReference>
<proteinExistence type="predicted"/>
<keyword evidence="2" id="KW-1185">Reference proteome</keyword>
<gene>
    <name evidence="1" type="ORF">SAMN06296036_1194</name>
</gene>
<name>A0A1Y6CD69_9BACT</name>
<dbReference type="EMBL" id="FWZT01000019">
    <property type="protein sequence ID" value="SMF57710.1"/>
    <property type="molecule type" value="Genomic_DNA"/>
</dbReference>
<sequence length="51" mass="5403">MTILAKGRIYGSNHTPLIDFACNGGVSIYGESNIFVIKISAISLTIVSLFG</sequence>
<evidence type="ECO:0000313" key="1">
    <source>
        <dbReference type="EMBL" id="SMF57710.1"/>
    </source>
</evidence>
<organism evidence="1 2">
    <name type="scientific">Pseudobacteriovorax antillogorgiicola</name>
    <dbReference type="NCBI Taxonomy" id="1513793"/>
    <lineage>
        <taxon>Bacteria</taxon>
        <taxon>Pseudomonadati</taxon>
        <taxon>Bdellovibrionota</taxon>
        <taxon>Oligoflexia</taxon>
        <taxon>Oligoflexales</taxon>
        <taxon>Pseudobacteriovoracaceae</taxon>
        <taxon>Pseudobacteriovorax</taxon>
    </lineage>
</organism>
<evidence type="ECO:0000313" key="2">
    <source>
        <dbReference type="Proteomes" id="UP000192907"/>
    </source>
</evidence>